<dbReference type="Proteomes" id="UP000030746">
    <property type="component" value="Unassembled WGS sequence"/>
</dbReference>
<feature type="domain" description="Glutathione synthase substrate-binding" evidence="16">
    <location>
        <begin position="209"/>
        <end position="289"/>
    </location>
</feature>
<feature type="binding site" evidence="15">
    <location>
        <position position="149"/>
    </location>
    <ligand>
        <name>Mg(2+)</name>
        <dbReference type="ChEBI" id="CHEBI:18420"/>
    </ligand>
</feature>
<evidence type="ECO:0000313" key="18">
    <source>
        <dbReference type="Proteomes" id="UP000030746"/>
    </source>
</evidence>
<evidence type="ECO:0000256" key="5">
    <source>
        <dbReference type="ARBA" id="ARBA00020821"/>
    </source>
</evidence>
<comment type="subunit">
    <text evidence="3">Homodimer.</text>
</comment>
<dbReference type="InterPro" id="IPR037013">
    <property type="entry name" value="GSH-S_sub-bd_sf"/>
</dbReference>
<dbReference type="Gene3D" id="3.30.1490.50">
    <property type="match status" value="1"/>
</dbReference>
<dbReference type="OrthoDB" id="2020073at2759"/>
<dbReference type="GO" id="GO:0043295">
    <property type="term" value="F:glutathione binding"/>
    <property type="evidence" value="ECO:0007669"/>
    <property type="project" value="UniProtKB-UniRule"/>
</dbReference>
<dbReference type="InterPro" id="IPR014709">
    <property type="entry name" value="Glutathione_synthase_C_euk"/>
</dbReference>
<dbReference type="AlphaFoldDB" id="V4ALS4"/>
<feature type="binding site" evidence="14">
    <location>
        <position position="130"/>
    </location>
    <ligand>
        <name>substrate</name>
    </ligand>
</feature>
<accession>V4ALS4</accession>
<dbReference type="Pfam" id="PF03199">
    <property type="entry name" value="GSH_synthase"/>
    <property type="match status" value="1"/>
</dbReference>
<feature type="binding site" evidence="14">
    <location>
        <position position="149"/>
    </location>
    <ligand>
        <name>ATP</name>
        <dbReference type="ChEBI" id="CHEBI:30616"/>
    </ligand>
</feature>
<dbReference type="Gene3D" id="3.30.470.20">
    <property type="entry name" value="ATP-grasp fold, B domain"/>
    <property type="match status" value="1"/>
</dbReference>
<protein>
    <recommendedName>
        <fullName evidence="5 13">Glutathione synthetase</fullName>
        <shortName evidence="13">GSH-S</shortName>
        <ecNumber evidence="4 13">6.3.2.3</ecNumber>
    </recommendedName>
</protein>
<evidence type="ECO:0000256" key="12">
    <source>
        <dbReference type="ARBA" id="ARBA00048871"/>
    </source>
</evidence>
<organism evidence="17 18">
    <name type="scientific">Lottia gigantea</name>
    <name type="common">Giant owl limpet</name>
    <dbReference type="NCBI Taxonomy" id="225164"/>
    <lineage>
        <taxon>Eukaryota</taxon>
        <taxon>Metazoa</taxon>
        <taxon>Spiralia</taxon>
        <taxon>Lophotrochozoa</taxon>
        <taxon>Mollusca</taxon>
        <taxon>Gastropoda</taxon>
        <taxon>Patellogastropoda</taxon>
        <taxon>Lottioidea</taxon>
        <taxon>Lottiidae</taxon>
        <taxon>Lottia</taxon>
    </lineage>
</organism>
<feature type="binding site" evidence="14">
    <location>
        <begin position="350"/>
        <end position="359"/>
    </location>
    <ligand>
        <name>ATP</name>
        <dbReference type="ChEBI" id="CHEBI:30616"/>
    </ligand>
</feature>
<evidence type="ECO:0000256" key="15">
    <source>
        <dbReference type="PIRSR" id="PIRSR001558-2"/>
    </source>
</evidence>
<dbReference type="Gene3D" id="3.30.1490.80">
    <property type="match status" value="1"/>
</dbReference>
<keyword evidence="8 13" id="KW-0479">Metal-binding</keyword>
<proteinExistence type="inferred from homology"/>
<dbReference type="EMBL" id="KB201280">
    <property type="protein sequence ID" value="ESO98072.1"/>
    <property type="molecule type" value="Genomic_DNA"/>
</dbReference>
<dbReference type="InterPro" id="IPR004887">
    <property type="entry name" value="GSH_synth_subst-bd"/>
</dbReference>
<dbReference type="PANTHER" id="PTHR11130">
    <property type="entry name" value="GLUTATHIONE SYNTHETASE"/>
    <property type="match status" value="1"/>
</dbReference>
<keyword evidence="10 13" id="KW-0067">ATP-binding</keyword>
<comment type="catalytic activity">
    <reaction evidence="12">
        <text>gamma-L-glutamyl-L-cysteine + glycine + ATP = glutathione + ADP + phosphate + H(+)</text>
        <dbReference type="Rhea" id="RHEA:13557"/>
        <dbReference type="ChEBI" id="CHEBI:15378"/>
        <dbReference type="ChEBI" id="CHEBI:30616"/>
        <dbReference type="ChEBI" id="CHEBI:43474"/>
        <dbReference type="ChEBI" id="CHEBI:57305"/>
        <dbReference type="ChEBI" id="CHEBI:57925"/>
        <dbReference type="ChEBI" id="CHEBI:58173"/>
        <dbReference type="ChEBI" id="CHEBI:456216"/>
        <dbReference type="EC" id="6.3.2.3"/>
    </reaction>
    <physiologicalReaction direction="left-to-right" evidence="12">
        <dbReference type="Rhea" id="RHEA:13558"/>
    </physiologicalReaction>
</comment>
<evidence type="ECO:0000256" key="3">
    <source>
        <dbReference type="ARBA" id="ARBA00011738"/>
    </source>
</evidence>
<dbReference type="PANTHER" id="PTHR11130:SF0">
    <property type="entry name" value="GLUTATHIONE SYNTHETASE"/>
    <property type="match status" value="1"/>
</dbReference>
<keyword evidence="9 13" id="KW-0547">Nucleotide-binding</keyword>
<dbReference type="PIRSF" id="PIRSF001558">
    <property type="entry name" value="GSHase"/>
    <property type="match status" value="1"/>
</dbReference>
<dbReference type="UniPathway" id="UPA00142">
    <property type="reaction ID" value="UER00210"/>
</dbReference>
<evidence type="ECO:0000259" key="16">
    <source>
        <dbReference type="Pfam" id="PF03199"/>
    </source>
</evidence>
<dbReference type="OMA" id="FEAHKNM"/>
<feature type="binding site" evidence="15">
    <location>
        <position position="354"/>
    </location>
    <ligand>
        <name>Mg(2+)</name>
        <dbReference type="ChEBI" id="CHEBI:18420"/>
    </ligand>
</feature>
<evidence type="ECO:0000256" key="10">
    <source>
        <dbReference type="ARBA" id="ARBA00022840"/>
    </source>
</evidence>
<comment type="similarity">
    <text evidence="2 13">Belongs to the eukaryotic GSH synthase family.</text>
</comment>
<dbReference type="CTD" id="20250964"/>
<comment type="pathway">
    <text evidence="1 13">Sulfur metabolism; glutathione biosynthesis; glutathione from L-cysteine and L-glutamate: step 2/2.</text>
</comment>
<gene>
    <name evidence="17" type="ORF">LOTGIDRAFT_239115</name>
</gene>
<sequence length="462" mass="53478">MLKVGKMEILGEREISSSDLEEIVNKAKDWALAHGISLRPSHRDEDQDKVTYLPFTLFPTQVSHHLLQHARLSMIHFNRLIHRVSMDHQFLQEAFKNVIQVDDFTRNLWNIYLAVKDDPQAQSIYLGSFRNDFMFQLEEENNQSLKQVEFNTISVAKCGLSSKVPGLYRYILNCAGLPYKGEQIPEKDVAKGQVAAFMKAWKLYDNPKAIIVFVVLHNERYAMDQRLMEFEIYKQNPNIRVVRKTFNDLIRYGKLTKNRKYLVDTEEVAVVYYRAGYNPTEYSTDQMYKMSTDSLSTRRNQENTTTIIRATNFKQRQYNLDLARDRQTLLEKGDRAIKMAIKNPDQFVLKPQREGGGNNLYGNSMKEFLESIQDSEERCAYILMDLIKPVKSWNYLVKPNNVLKPVECVAELGVYGCFIGQKNGEIYNTETGFLMKSKVFGCDEGGIRAGFGGLDYPFLFDI</sequence>
<evidence type="ECO:0000256" key="8">
    <source>
        <dbReference type="ARBA" id="ARBA00022723"/>
    </source>
</evidence>
<dbReference type="Pfam" id="PF03917">
    <property type="entry name" value="GSH_synth_ATP"/>
    <property type="match status" value="1"/>
</dbReference>
<evidence type="ECO:0000256" key="2">
    <source>
        <dbReference type="ARBA" id="ARBA00010385"/>
    </source>
</evidence>
<keyword evidence="7 13" id="KW-0317">Glutathione biosynthesis</keyword>
<feature type="binding site" evidence="14">
    <location>
        <position position="411"/>
    </location>
    <ligand>
        <name>ATP</name>
        <dbReference type="ChEBI" id="CHEBI:30616"/>
    </ligand>
</feature>
<name>V4ALS4_LOTGI</name>
<evidence type="ECO:0000313" key="17">
    <source>
        <dbReference type="EMBL" id="ESO98072.1"/>
    </source>
</evidence>
<dbReference type="EC" id="6.3.2.3" evidence="4 13"/>
<dbReference type="Gene3D" id="3.40.50.1760">
    <property type="entry name" value="Glutathione synthase, substrate-binding domain superfamily, eukaryotic"/>
    <property type="match status" value="1"/>
</dbReference>
<evidence type="ECO:0000256" key="11">
    <source>
        <dbReference type="ARBA" id="ARBA00022842"/>
    </source>
</evidence>
<feature type="binding site" evidence="14">
    <location>
        <position position="225"/>
    </location>
    <ligand>
        <name>substrate</name>
    </ligand>
</feature>
<evidence type="ECO:0000256" key="9">
    <source>
        <dbReference type="ARBA" id="ARBA00022741"/>
    </source>
</evidence>
<feature type="binding site" evidence="15">
    <location>
        <position position="151"/>
    </location>
    <ligand>
        <name>Mg(2+)</name>
        <dbReference type="ChEBI" id="CHEBI:18420"/>
    </ligand>
</feature>
<evidence type="ECO:0000256" key="4">
    <source>
        <dbReference type="ARBA" id="ARBA00012214"/>
    </source>
</evidence>
<dbReference type="GO" id="GO:0005829">
    <property type="term" value="C:cytosol"/>
    <property type="evidence" value="ECO:0007669"/>
    <property type="project" value="TreeGrafter"/>
</dbReference>
<feature type="binding site" evidence="14">
    <location>
        <position position="361"/>
    </location>
    <ligand>
        <name>ATP</name>
        <dbReference type="ChEBI" id="CHEBI:30616"/>
    </ligand>
</feature>
<dbReference type="GO" id="GO:0000287">
    <property type="term" value="F:magnesium ion binding"/>
    <property type="evidence" value="ECO:0007669"/>
    <property type="project" value="UniProtKB-UniRule"/>
</dbReference>
<dbReference type="SUPFAM" id="SSF52440">
    <property type="entry name" value="PreATP-grasp domain"/>
    <property type="match status" value="1"/>
</dbReference>
<keyword evidence="18" id="KW-1185">Reference proteome</keyword>
<evidence type="ECO:0000256" key="7">
    <source>
        <dbReference type="ARBA" id="ARBA00022684"/>
    </source>
</evidence>
<comment type="cofactor">
    <cofactor evidence="13 15">
        <name>Mg(2+)</name>
        <dbReference type="ChEBI" id="CHEBI:18420"/>
    </cofactor>
    <text evidence="13 15">Binds 1 Mg(2+) ion per subunit.</text>
</comment>
<keyword evidence="6 13" id="KW-0436">Ligase</keyword>
<dbReference type="InterPro" id="IPR016185">
    <property type="entry name" value="PreATP-grasp_dom_sf"/>
</dbReference>
<dbReference type="GO" id="GO:0004363">
    <property type="term" value="F:glutathione synthase activity"/>
    <property type="evidence" value="ECO:0007669"/>
    <property type="project" value="UniProtKB-UniRule"/>
</dbReference>
<dbReference type="GO" id="GO:0005524">
    <property type="term" value="F:ATP binding"/>
    <property type="evidence" value="ECO:0007669"/>
    <property type="project" value="UniProtKB-UniRule"/>
</dbReference>
<dbReference type="FunFam" id="3.30.1490.50:FF:000001">
    <property type="entry name" value="Glutathione synthetase"/>
    <property type="match status" value="1"/>
</dbReference>
<dbReference type="HOGENOM" id="CLU_025152_2_1_1"/>
<dbReference type="STRING" id="225164.V4ALS4"/>
<dbReference type="InterPro" id="IPR014049">
    <property type="entry name" value="Glutathione_synthase_N_euk"/>
</dbReference>
<dbReference type="InterPro" id="IPR014042">
    <property type="entry name" value="Glutathione_synthase_a-hlx"/>
</dbReference>
<dbReference type="RefSeq" id="XP_009051238.1">
    <property type="nucleotide sequence ID" value="XM_009052990.1"/>
</dbReference>
<evidence type="ECO:0000256" key="6">
    <source>
        <dbReference type="ARBA" id="ARBA00022598"/>
    </source>
</evidence>
<dbReference type="GeneID" id="20250964"/>
<dbReference type="KEGG" id="lgi:LOTGIDRAFT_239115"/>
<feature type="binding site" evidence="14">
    <location>
        <position position="438"/>
    </location>
    <ligand>
        <name>ATP</name>
        <dbReference type="ChEBI" id="CHEBI:30616"/>
    </ligand>
</feature>
<dbReference type="Gene3D" id="1.10.1080.10">
    <property type="entry name" value="Glutathione Synthetase, Chain A, domain 3"/>
    <property type="match status" value="1"/>
</dbReference>
<feature type="binding site" evidence="14">
    <location>
        <position position="444"/>
    </location>
    <ligand>
        <name>ATP</name>
        <dbReference type="ChEBI" id="CHEBI:30616"/>
    </ligand>
</feature>
<feature type="binding site" evidence="14">
    <location>
        <begin position="384"/>
        <end position="387"/>
    </location>
    <ligand>
        <name>ATP</name>
        <dbReference type="ChEBI" id="CHEBI:30616"/>
    </ligand>
</feature>
<evidence type="ECO:0000256" key="14">
    <source>
        <dbReference type="PIRSR" id="PIRSR001558-1"/>
    </source>
</evidence>
<keyword evidence="11 13" id="KW-0460">Magnesium</keyword>
<dbReference type="InterPro" id="IPR005615">
    <property type="entry name" value="Glutathione_synthase"/>
</dbReference>
<dbReference type="SUPFAM" id="SSF56059">
    <property type="entry name" value="Glutathione synthetase ATP-binding domain-like"/>
    <property type="match status" value="1"/>
</dbReference>
<evidence type="ECO:0000256" key="13">
    <source>
        <dbReference type="PIRNR" id="PIRNR001558"/>
    </source>
</evidence>
<evidence type="ECO:0000256" key="1">
    <source>
        <dbReference type="ARBA" id="ARBA00004965"/>
    </source>
</evidence>
<reference evidence="17 18" key="1">
    <citation type="journal article" date="2013" name="Nature">
        <title>Insights into bilaterian evolution from three spiralian genomes.</title>
        <authorList>
            <person name="Simakov O."/>
            <person name="Marletaz F."/>
            <person name="Cho S.J."/>
            <person name="Edsinger-Gonzales E."/>
            <person name="Havlak P."/>
            <person name="Hellsten U."/>
            <person name="Kuo D.H."/>
            <person name="Larsson T."/>
            <person name="Lv J."/>
            <person name="Arendt D."/>
            <person name="Savage R."/>
            <person name="Osoegawa K."/>
            <person name="de Jong P."/>
            <person name="Grimwood J."/>
            <person name="Chapman J.A."/>
            <person name="Shapiro H."/>
            <person name="Aerts A."/>
            <person name="Otillar R.P."/>
            <person name="Terry A.Y."/>
            <person name="Boore J.L."/>
            <person name="Grigoriev I.V."/>
            <person name="Lindberg D.R."/>
            <person name="Seaver E.C."/>
            <person name="Weisblat D.A."/>
            <person name="Putnam N.H."/>
            <person name="Rokhsar D.S."/>
        </authorList>
    </citation>
    <scope>NUCLEOTIDE SEQUENCE [LARGE SCALE GENOMIC DNA]</scope>
</reference>